<keyword evidence="3 5" id="KW-1133">Transmembrane helix</keyword>
<evidence type="ECO:0000256" key="3">
    <source>
        <dbReference type="ARBA" id="ARBA00022989"/>
    </source>
</evidence>
<reference evidence="7 8" key="1">
    <citation type="journal article" date="2016" name="Nat. Commun.">
        <title>Ectomycorrhizal ecology is imprinted in the genome of the dominant symbiotic fungus Cenococcum geophilum.</title>
        <authorList>
            <consortium name="DOE Joint Genome Institute"/>
            <person name="Peter M."/>
            <person name="Kohler A."/>
            <person name="Ohm R.A."/>
            <person name="Kuo A."/>
            <person name="Krutzmann J."/>
            <person name="Morin E."/>
            <person name="Arend M."/>
            <person name="Barry K.W."/>
            <person name="Binder M."/>
            <person name="Choi C."/>
            <person name="Clum A."/>
            <person name="Copeland A."/>
            <person name="Grisel N."/>
            <person name="Haridas S."/>
            <person name="Kipfer T."/>
            <person name="LaButti K."/>
            <person name="Lindquist E."/>
            <person name="Lipzen A."/>
            <person name="Maire R."/>
            <person name="Meier B."/>
            <person name="Mihaltcheva S."/>
            <person name="Molinier V."/>
            <person name="Murat C."/>
            <person name="Poggeler S."/>
            <person name="Quandt C.A."/>
            <person name="Sperisen C."/>
            <person name="Tritt A."/>
            <person name="Tisserant E."/>
            <person name="Crous P.W."/>
            <person name="Henrissat B."/>
            <person name="Nehls U."/>
            <person name="Egli S."/>
            <person name="Spatafora J.W."/>
            <person name="Grigoriev I.V."/>
            <person name="Martin F.M."/>
        </authorList>
    </citation>
    <scope>NUCLEOTIDE SEQUENCE [LARGE SCALE GENOMIC DNA]</scope>
    <source>
        <strain evidence="7 8">CBS 207.34</strain>
    </source>
</reference>
<feature type="transmembrane region" description="Helical" evidence="5">
    <location>
        <begin position="150"/>
        <end position="172"/>
    </location>
</feature>
<feature type="transmembrane region" description="Helical" evidence="5">
    <location>
        <begin position="317"/>
        <end position="343"/>
    </location>
</feature>
<evidence type="ECO:0000256" key="1">
    <source>
        <dbReference type="ARBA" id="ARBA00004141"/>
    </source>
</evidence>
<gene>
    <name evidence="7" type="ORF">AOQ84DRAFT_418517</name>
</gene>
<feature type="transmembrane region" description="Helical" evidence="5">
    <location>
        <begin position="244"/>
        <end position="265"/>
    </location>
</feature>
<organism evidence="7 8">
    <name type="scientific">Glonium stellatum</name>
    <dbReference type="NCBI Taxonomy" id="574774"/>
    <lineage>
        <taxon>Eukaryota</taxon>
        <taxon>Fungi</taxon>
        <taxon>Dikarya</taxon>
        <taxon>Ascomycota</taxon>
        <taxon>Pezizomycotina</taxon>
        <taxon>Dothideomycetes</taxon>
        <taxon>Pleosporomycetidae</taxon>
        <taxon>Gloniales</taxon>
        <taxon>Gloniaceae</taxon>
        <taxon>Glonium</taxon>
    </lineage>
</organism>
<feature type="transmembrane region" description="Helical" evidence="5">
    <location>
        <begin position="49"/>
        <end position="73"/>
    </location>
</feature>
<dbReference type="EMBL" id="KV750702">
    <property type="protein sequence ID" value="OCL03641.1"/>
    <property type="molecule type" value="Genomic_DNA"/>
</dbReference>
<dbReference type="InterPro" id="IPR036259">
    <property type="entry name" value="MFS_trans_sf"/>
</dbReference>
<evidence type="ECO:0000313" key="8">
    <source>
        <dbReference type="Proteomes" id="UP000250140"/>
    </source>
</evidence>
<evidence type="ECO:0000313" key="7">
    <source>
        <dbReference type="EMBL" id="OCL03641.1"/>
    </source>
</evidence>
<keyword evidence="2 5" id="KW-0812">Transmembrane</keyword>
<protein>
    <submittedName>
        <fullName evidence="7">MFS general substrate transporter</fullName>
    </submittedName>
</protein>
<dbReference type="GO" id="GO:0005886">
    <property type="term" value="C:plasma membrane"/>
    <property type="evidence" value="ECO:0007669"/>
    <property type="project" value="TreeGrafter"/>
</dbReference>
<dbReference type="PANTHER" id="PTHR23502:SF181">
    <property type="entry name" value="MAJOR FACILITATOR SUPERFAMILY (MFS) PROFILE DOMAIN-CONTAINING PROTEIN"/>
    <property type="match status" value="1"/>
</dbReference>
<dbReference type="Gene3D" id="1.20.1720.10">
    <property type="entry name" value="Multidrug resistance protein D"/>
    <property type="match status" value="1"/>
</dbReference>
<comment type="subcellular location">
    <subcellularLocation>
        <location evidence="1">Membrane</location>
        <topology evidence="1">Multi-pass membrane protein</topology>
    </subcellularLocation>
</comment>
<keyword evidence="8" id="KW-1185">Reference proteome</keyword>
<evidence type="ECO:0000259" key="6">
    <source>
        <dbReference type="PROSITE" id="PS50850"/>
    </source>
</evidence>
<evidence type="ECO:0000256" key="4">
    <source>
        <dbReference type="ARBA" id="ARBA00023136"/>
    </source>
</evidence>
<keyword evidence="4 5" id="KW-0472">Membrane</keyword>
<sequence>MANEIELDSEKIGSNTLRDSISPRGQNRHKEILNPVSSDDPADPLNWPIALNCGVLLQVTLLVAIGGLNTAIINPAYVPLARKSHITTVTASYQTTVVITPNGIEPFLWMPLANLYGRRPVYLFAALLGFASALGSGYAKNSGQLIAARIFNGLFPAAMALGAATVVGMFFFHQRGRAMGVFTVMMTNGSHLAPIIGGLLGEYCSWRCMATLILLKILAAILPSPKMAKYPSVIFPALYYASQYDFASVLPAVTVAHIFTAYFGWSTLVIGLAYGASLTIGGCLGELAAGMVVDAIVRRERRKLGGKDPEPAYHTFWFGPILGMGLACFSIQIITTTYCTYSIGSYRRKSSDVSQLFNFVRQEISMTFAFYAIKMGERIGLQFTFLFFALIGSVLAFLPILVLMWKGEEIRRRLGMPTGVTALDSVDIPEERRDGT</sequence>
<evidence type="ECO:0000256" key="5">
    <source>
        <dbReference type="SAM" id="Phobius"/>
    </source>
</evidence>
<accession>A0A8E2ES75</accession>
<feature type="transmembrane region" description="Helical" evidence="5">
    <location>
        <begin position="206"/>
        <end position="223"/>
    </location>
</feature>
<dbReference type="InterPro" id="IPR011701">
    <property type="entry name" value="MFS"/>
</dbReference>
<dbReference type="InterPro" id="IPR020846">
    <property type="entry name" value="MFS_dom"/>
</dbReference>
<evidence type="ECO:0000256" key="2">
    <source>
        <dbReference type="ARBA" id="ARBA00022692"/>
    </source>
</evidence>
<proteinExistence type="predicted"/>
<feature type="domain" description="Major facilitator superfamily (MFS) profile" evidence="6">
    <location>
        <begin position="55"/>
        <end position="436"/>
    </location>
</feature>
<name>A0A8E2ES75_9PEZI</name>
<dbReference type="PANTHER" id="PTHR23502">
    <property type="entry name" value="MAJOR FACILITATOR SUPERFAMILY"/>
    <property type="match status" value="1"/>
</dbReference>
<dbReference type="PROSITE" id="PS50850">
    <property type="entry name" value="MFS"/>
    <property type="match status" value="1"/>
</dbReference>
<dbReference type="Proteomes" id="UP000250140">
    <property type="component" value="Unassembled WGS sequence"/>
</dbReference>
<dbReference type="OrthoDB" id="2585655at2759"/>
<feature type="transmembrane region" description="Helical" evidence="5">
    <location>
        <begin position="383"/>
        <end position="405"/>
    </location>
</feature>
<feature type="transmembrane region" description="Helical" evidence="5">
    <location>
        <begin position="271"/>
        <end position="297"/>
    </location>
</feature>
<feature type="transmembrane region" description="Helical" evidence="5">
    <location>
        <begin position="120"/>
        <end position="138"/>
    </location>
</feature>
<dbReference type="Pfam" id="PF07690">
    <property type="entry name" value="MFS_1"/>
    <property type="match status" value="1"/>
</dbReference>
<dbReference type="SUPFAM" id="SSF103473">
    <property type="entry name" value="MFS general substrate transporter"/>
    <property type="match status" value="1"/>
</dbReference>
<dbReference type="GO" id="GO:0022857">
    <property type="term" value="F:transmembrane transporter activity"/>
    <property type="evidence" value="ECO:0007669"/>
    <property type="project" value="InterPro"/>
</dbReference>
<dbReference type="AlphaFoldDB" id="A0A8E2ES75"/>